<keyword evidence="3" id="KW-0812">Transmembrane</keyword>
<keyword evidence="1" id="KW-0446">Lipid-binding</keyword>
<accession>A0AAJ8JMQ9</accession>
<evidence type="ECO:0000256" key="2">
    <source>
        <dbReference type="SAM" id="MobiDB-lite"/>
    </source>
</evidence>
<keyword evidence="3" id="KW-0472">Membrane</keyword>
<dbReference type="PANTHER" id="PTHR23310:SF133">
    <property type="entry name" value="COA BINDING PROTEIN, PUTATIVE (AFU_ORTHOLOGUE AFUA_1G12300)-RELATED"/>
    <property type="match status" value="1"/>
</dbReference>
<dbReference type="SUPFAM" id="SSF47027">
    <property type="entry name" value="Acyl-CoA binding protein"/>
    <property type="match status" value="1"/>
</dbReference>
<feature type="compositionally biased region" description="Pro residues" evidence="2">
    <location>
        <begin position="150"/>
        <end position="160"/>
    </location>
</feature>
<gene>
    <name evidence="5" type="ORF">L203_100198</name>
</gene>
<dbReference type="GO" id="GO:0006631">
    <property type="term" value="P:fatty acid metabolic process"/>
    <property type="evidence" value="ECO:0007669"/>
    <property type="project" value="TreeGrafter"/>
</dbReference>
<reference evidence="5" key="1">
    <citation type="submission" date="2016-06" db="EMBL/GenBank/DDBJ databases">
        <authorList>
            <person name="Cuomo C."/>
            <person name="Litvintseva A."/>
            <person name="Heitman J."/>
            <person name="Chen Y."/>
            <person name="Sun S."/>
            <person name="Springer D."/>
            <person name="Dromer F."/>
            <person name="Young S."/>
            <person name="Zeng Q."/>
            <person name="Chapman S."/>
            <person name="Gujja S."/>
            <person name="Saif S."/>
            <person name="Birren B."/>
        </authorList>
    </citation>
    <scope>NUCLEOTIDE SEQUENCE</scope>
    <source>
        <strain evidence="5">CBS 7841</strain>
    </source>
</reference>
<dbReference type="AlphaFoldDB" id="A0AAJ8JMQ9"/>
<proteinExistence type="predicted"/>
<dbReference type="InterPro" id="IPR035984">
    <property type="entry name" value="Acyl-CoA-binding_sf"/>
</dbReference>
<feature type="transmembrane region" description="Helical" evidence="3">
    <location>
        <begin position="396"/>
        <end position="414"/>
    </location>
</feature>
<organism evidence="5 6">
    <name type="scientific">Cryptococcus depauperatus CBS 7841</name>
    <dbReference type="NCBI Taxonomy" id="1295531"/>
    <lineage>
        <taxon>Eukaryota</taxon>
        <taxon>Fungi</taxon>
        <taxon>Dikarya</taxon>
        <taxon>Basidiomycota</taxon>
        <taxon>Agaricomycotina</taxon>
        <taxon>Tremellomycetes</taxon>
        <taxon>Tremellales</taxon>
        <taxon>Cryptococcaceae</taxon>
        <taxon>Cryptococcus</taxon>
    </lineage>
</organism>
<dbReference type="Pfam" id="PF00887">
    <property type="entry name" value="ACBP"/>
    <property type="match status" value="1"/>
</dbReference>
<feature type="region of interest" description="Disordered" evidence="2">
    <location>
        <begin position="111"/>
        <end position="168"/>
    </location>
</feature>
<dbReference type="PRINTS" id="PR00689">
    <property type="entry name" value="ACOABINDINGP"/>
</dbReference>
<evidence type="ECO:0000259" key="4">
    <source>
        <dbReference type="PROSITE" id="PS51228"/>
    </source>
</evidence>
<feature type="compositionally biased region" description="Polar residues" evidence="2">
    <location>
        <begin position="243"/>
        <end position="266"/>
    </location>
</feature>
<dbReference type="FunFam" id="1.20.80.10:FF:000010">
    <property type="entry name" value="Acyl-CoA-binding domain-containing protein 5"/>
    <property type="match status" value="1"/>
</dbReference>
<dbReference type="InterPro" id="IPR014352">
    <property type="entry name" value="FERM/acyl-CoA-bd_prot_sf"/>
</dbReference>
<dbReference type="RefSeq" id="XP_066065757.1">
    <property type="nucleotide sequence ID" value="XM_066209660.1"/>
</dbReference>
<dbReference type="PROSITE" id="PS51228">
    <property type="entry name" value="ACB_2"/>
    <property type="match status" value="1"/>
</dbReference>
<evidence type="ECO:0000256" key="1">
    <source>
        <dbReference type="ARBA" id="ARBA00023121"/>
    </source>
</evidence>
<dbReference type="GO" id="GO:0000062">
    <property type="term" value="F:fatty-acyl-CoA binding"/>
    <property type="evidence" value="ECO:0007669"/>
    <property type="project" value="InterPro"/>
</dbReference>
<dbReference type="EMBL" id="CP143784">
    <property type="protein sequence ID" value="WVN85056.1"/>
    <property type="molecule type" value="Genomic_DNA"/>
</dbReference>
<reference evidence="5" key="3">
    <citation type="submission" date="2024-01" db="EMBL/GenBank/DDBJ databases">
        <authorList>
            <person name="Coelho M.A."/>
            <person name="David-Palma M."/>
            <person name="Shea T."/>
            <person name="Sun S."/>
            <person name="Cuomo C.A."/>
            <person name="Heitman J."/>
        </authorList>
    </citation>
    <scope>NUCLEOTIDE SEQUENCE</scope>
    <source>
        <strain evidence="5">CBS 7841</strain>
    </source>
</reference>
<dbReference type="KEGG" id="cdep:91084414"/>
<protein>
    <recommendedName>
        <fullName evidence="4">ACB domain-containing protein</fullName>
    </recommendedName>
</protein>
<dbReference type="PANTHER" id="PTHR23310">
    <property type="entry name" value="ACYL-COA-BINDING PROTEIN, ACBP"/>
    <property type="match status" value="1"/>
</dbReference>
<feature type="domain" description="ACB" evidence="4">
    <location>
        <begin position="6"/>
        <end position="95"/>
    </location>
</feature>
<reference evidence="5" key="2">
    <citation type="journal article" date="2022" name="Elife">
        <title>Obligate sexual reproduction of a homothallic fungus closely related to the Cryptococcus pathogenic species complex.</title>
        <authorList>
            <person name="Passer A.R."/>
            <person name="Clancey S.A."/>
            <person name="Shea T."/>
            <person name="David-Palma M."/>
            <person name="Averette A.F."/>
            <person name="Boekhout T."/>
            <person name="Porcel B.M."/>
            <person name="Nowrousian M."/>
            <person name="Cuomo C.A."/>
            <person name="Sun S."/>
            <person name="Heitman J."/>
            <person name="Coelho M.A."/>
        </authorList>
    </citation>
    <scope>NUCLEOTIDE SEQUENCE</scope>
    <source>
        <strain evidence="5">CBS 7841</strain>
    </source>
</reference>
<dbReference type="Gene3D" id="1.20.80.10">
    <property type="match status" value="1"/>
</dbReference>
<dbReference type="InterPro" id="IPR000582">
    <property type="entry name" value="Acyl-CoA-binding_protein"/>
</dbReference>
<feature type="region of interest" description="Disordered" evidence="2">
    <location>
        <begin position="193"/>
        <end position="291"/>
    </location>
</feature>
<dbReference type="GeneID" id="91084414"/>
<sequence length="434" mass="49123">MSTGNIDERFHTAVDIVQSLPKQGPIQTSYEEKLWLYSLYKQAMEGDINIPRPGMLDLLGKSKWDSWNKQRGIDKDEAKILYVKALLNILKKNPKGEDIEGYIQKLGLFIPRGSQSEDPPRPSSPASSTSSYHSSQASPHINSQSQQYLPPDPKLPPPDVAPSIIPPSALNSSHRSLLSLHQLAQEQAETYSGLGPLKGTLPGSKTQSMKGSAEYRVQENRPESVYSFRQRSSFDPRARLGSPQASQFGIHQTQPIPRDFSQTPDMHTSPYFGSHEPTSVYPRRPGSTSTFSQPPALNISYTLQQIQTSLIALHERLSTLEKAQAMLLRKDERGKSWFVWASEDEDIDQFEDDATRERYGGIGVNTMTRVKRRKYPLSLGLIWFVLRTLRRAVVDVGVGMTIIFVWFVVLNGGWKRTRWVIVRLWGRWSRMKEA</sequence>
<evidence type="ECO:0000256" key="3">
    <source>
        <dbReference type="SAM" id="Phobius"/>
    </source>
</evidence>
<evidence type="ECO:0000313" key="5">
    <source>
        <dbReference type="EMBL" id="WVN85056.1"/>
    </source>
</evidence>
<keyword evidence="3" id="KW-1133">Transmembrane helix</keyword>
<keyword evidence="6" id="KW-1185">Reference proteome</keyword>
<name>A0AAJ8JMQ9_9TREE</name>
<feature type="compositionally biased region" description="Low complexity" evidence="2">
    <location>
        <begin position="124"/>
        <end position="139"/>
    </location>
</feature>
<evidence type="ECO:0000313" key="6">
    <source>
        <dbReference type="Proteomes" id="UP000094043"/>
    </source>
</evidence>
<dbReference type="Proteomes" id="UP000094043">
    <property type="component" value="Chromosome 1"/>
</dbReference>